<dbReference type="AlphaFoldDB" id="A0A5R9E1K5"/>
<proteinExistence type="predicted"/>
<accession>A0A5R9E1K5</accession>
<name>A0A5R9E1K5_9ACTN</name>
<dbReference type="Proteomes" id="UP000305921">
    <property type="component" value="Unassembled WGS sequence"/>
</dbReference>
<gene>
    <name evidence="5" type="ORF">FEF34_02345</name>
</gene>
<evidence type="ECO:0000313" key="5">
    <source>
        <dbReference type="EMBL" id="TLQ42224.1"/>
    </source>
</evidence>
<dbReference type="GO" id="GO:0030288">
    <property type="term" value="C:outer membrane-bounded periplasmic space"/>
    <property type="evidence" value="ECO:0007669"/>
    <property type="project" value="TreeGrafter"/>
</dbReference>
<protein>
    <submittedName>
        <fullName evidence="5">Sugar ABC transporter substrate-binding protein</fullName>
    </submittedName>
</protein>
<dbReference type="SUPFAM" id="SSF53822">
    <property type="entry name" value="Periplasmic binding protein-like I"/>
    <property type="match status" value="1"/>
</dbReference>
<organism evidence="5 6">
    <name type="scientific">Streptomyces marianii</name>
    <dbReference type="NCBI Taxonomy" id="1817406"/>
    <lineage>
        <taxon>Bacteria</taxon>
        <taxon>Bacillati</taxon>
        <taxon>Actinomycetota</taxon>
        <taxon>Actinomycetes</taxon>
        <taxon>Kitasatosporales</taxon>
        <taxon>Streptomycetaceae</taxon>
        <taxon>Streptomyces</taxon>
    </lineage>
</organism>
<sequence>MPVPPRRSQSRRGRGGRRPWTRGGPARALAAATAAAALAGLTACGTAGEAGEDAGGTSGADGFTIGLLLPDVHTARWATADKPLIQAKVKALCPDCRLLHAYASADVATQQQQIESMIAKGAKVLILDPVDDKALRSSIARARDANVPVVSYDRLAQGPISAYSSYDSEEIGRIQAQELLKAMGPKARGGQIVMMNGDPTDPNTRDLRRGALSVLQGKVKIARSYYTGGWIPENAFRNMSAAIAELGPDRIDGVLSANDGLAGGVVTALKAAGVKPLPPVTGQDADLSAVRRIVKGEQYMTVYKSFEAEAEAAAEMAVALGRGEKLDDVARDRVRNDTDDDIPAVLGPLVPVTADNIEETVVENGLYTVDQICTPAVEAACRKAGLTG</sequence>
<evidence type="ECO:0000256" key="3">
    <source>
        <dbReference type="SAM" id="MobiDB-lite"/>
    </source>
</evidence>
<evidence type="ECO:0000256" key="1">
    <source>
        <dbReference type="ARBA" id="ARBA00004196"/>
    </source>
</evidence>
<comment type="subcellular location">
    <subcellularLocation>
        <location evidence="1">Cell envelope</location>
    </subcellularLocation>
</comment>
<feature type="region of interest" description="Disordered" evidence="3">
    <location>
        <begin position="1"/>
        <end position="24"/>
    </location>
</feature>
<feature type="compositionally biased region" description="Basic residues" evidence="3">
    <location>
        <begin position="8"/>
        <end position="20"/>
    </location>
</feature>
<evidence type="ECO:0000259" key="4">
    <source>
        <dbReference type="Pfam" id="PF13407"/>
    </source>
</evidence>
<dbReference type="InterPro" id="IPR050555">
    <property type="entry name" value="Bact_Solute-Bind_Prot2"/>
</dbReference>
<dbReference type="PANTHER" id="PTHR30036:SF1">
    <property type="entry name" value="D-XYLOSE-BINDING PERIPLASMIC PROTEIN"/>
    <property type="match status" value="1"/>
</dbReference>
<dbReference type="InterPro" id="IPR028082">
    <property type="entry name" value="Peripla_BP_I"/>
</dbReference>
<evidence type="ECO:0000313" key="6">
    <source>
        <dbReference type="Proteomes" id="UP000305921"/>
    </source>
</evidence>
<dbReference type="PANTHER" id="PTHR30036">
    <property type="entry name" value="D-XYLOSE-BINDING PERIPLASMIC PROTEIN"/>
    <property type="match status" value="1"/>
</dbReference>
<comment type="caution">
    <text evidence="5">The sequence shown here is derived from an EMBL/GenBank/DDBJ whole genome shotgun (WGS) entry which is preliminary data.</text>
</comment>
<dbReference type="RefSeq" id="WP_138051632.1">
    <property type="nucleotide sequence ID" value="NZ_VAWE01000001.1"/>
</dbReference>
<feature type="domain" description="Periplasmic binding protein" evidence="4">
    <location>
        <begin position="65"/>
        <end position="325"/>
    </location>
</feature>
<reference evidence="5 6" key="1">
    <citation type="submission" date="2019-05" db="EMBL/GenBank/DDBJ databases">
        <title>Streptomyces marianii sp. nov., a novel marine actinomycete from southern coast of India.</title>
        <authorList>
            <person name="Iniyan A.M."/>
            <person name="Wink J."/>
            <person name="Ramprasad E."/>
            <person name="Ramana C.V."/>
            <person name="Bunk B."/>
            <person name="Sproer C."/>
            <person name="Joseph F.-J.R.S."/>
            <person name="Vincent S.G.P."/>
        </authorList>
    </citation>
    <scope>NUCLEOTIDE SEQUENCE [LARGE SCALE GENOMIC DNA]</scope>
    <source>
        <strain evidence="5 6">ICN19</strain>
    </source>
</reference>
<dbReference type="GO" id="GO:0030246">
    <property type="term" value="F:carbohydrate binding"/>
    <property type="evidence" value="ECO:0007669"/>
    <property type="project" value="TreeGrafter"/>
</dbReference>
<dbReference type="OrthoDB" id="9773673at2"/>
<dbReference type="InterPro" id="IPR025997">
    <property type="entry name" value="SBP_2_dom"/>
</dbReference>
<dbReference type="Gene3D" id="3.40.50.2300">
    <property type="match status" value="2"/>
</dbReference>
<dbReference type="Pfam" id="PF13407">
    <property type="entry name" value="Peripla_BP_4"/>
    <property type="match status" value="1"/>
</dbReference>
<keyword evidence="6" id="KW-1185">Reference proteome</keyword>
<evidence type="ECO:0000256" key="2">
    <source>
        <dbReference type="ARBA" id="ARBA00022729"/>
    </source>
</evidence>
<keyword evidence="2" id="KW-0732">Signal</keyword>
<dbReference type="EMBL" id="VAWE01000001">
    <property type="protein sequence ID" value="TLQ42224.1"/>
    <property type="molecule type" value="Genomic_DNA"/>
</dbReference>